<protein>
    <submittedName>
        <fullName evidence="1">Uncharacterized protein</fullName>
    </submittedName>
</protein>
<comment type="caution">
    <text evidence="1">The sequence shown here is derived from an EMBL/GenBank/DDBJ whole genome shotgun (WGS) entry which is preliminary data.</text>
</comment>
<sequence>MILRRRSTFGHVVLPVFYDVDPSLVRKQSRYFEEAFTRHEGKVEAKSGETRKEWMSKVEEWRAALREVADLAGMNLQNRADGHELRFIRKIIKVVGDKLSRTILDITPCAIGIPSRARKIQFWLEDGSDDVGEAAICGMGGIGKTTQSFYII</sequence>
<gene>
    <name evidence="1" type="ORF">RHMOL_Rhmol05G0026300</name>
</gene>
<proteinExistence type="predicted"/>
<accession>A0ACC0NLU9</accession>
<reference evidence="1" key="1">
    <citation type="submission" date="2022-02" db="EMBL/GenBank/DDBJ databases">
        <title>Plant Genome Project.</title>
        <authorList>
            <person name="Zhang R.-G."/>
        </authorList>
    </citation>
    <scope>NUCLEOTIDE SEQUENCE</scope>
    <source>
        <strain evidence="1">AT1</strain>
    </source>
</reference>
<organism evidence="1 2">
    <name type="scientific">Rhododendron molle</name>
    <name type="common">Chinese azalea</name>
    <name type="synonym">Azalea mollis</name>
    <dbReference type="NCBI Taxonomy" id="49168"/>
    <lineage>
        <taxon>Eukaryota</taxon>
        <taxon>Viridiplantae</taxon>
        <taxon>Streptophyta</taxon>
        <taxon>Embryophyta</taxon>
        <taxon>Tracheophyta</taxon>
        <taxon>Spermatophyta</taxon>
        <taxon>Magnoliopsida</taxon>
        <taxon>eudicotyledons</taxon>
        <taxon>Gunneridae</taxon>
        <taxon>Pentapetalae</taxon>
        <taxon>asterids</taxon>
        <taxon>Ericales</taxon>
        <taxon>Ericaceae</taxon>
        <taxon>Ericoideae</taxon>
        <taxon>Rhodoreae</taxon>
        <taxon>Rhododendron</taxon>
    </lineage>
</organism>
<keyword evidence="2" id="KW-1185">Reference proteome</keyword>
<evidence type="ECO:0000313" key="1">
    <source>
        <dbReference type="EMBL" id="KAI8553573.1"/>
    </source>
</evidence>
<name>A0ACC0NLU9_RHOML</name>
<dbReference type="Proteomes" id="UP001062846">
    <property type="component" value="Chromosome 5"/>
</dbReference>
<dbReference type="EMBL" id="CM046392">
    <property type="protein sequence ID" value="KAI8553573.1"/>
    <property type="molecule type" value="Genomic_DNA"/>
</dbReference>
<evidence type="ECO:0000313" key="2">
    <source>
        <dbReference type="Proteomes" id="UP001062846"/>
    </source>
</evidence>